<keyword evidence="2" id="KW-1185">Reference proteome</keyword>
<protein>
    <submittedName>
        <fullName evidence="1">Uncharacterized protein</fullName>
    </submittedName>
</protein>
<name>A0ABT8BZI4_9VIBR</name>
<organism evidence="1 2">
    <name type="scientific">Vibrio ostreicida</name>
    <dbReference type="NCBI Taxonomy" id="526588"/>
    <lineage>
        <taxon>Bacteria</taxon>
        <taxon>Pseudomonadati</taxon>
        <taxon>Pseudomonadota</taxon>
        <taxon>Gammaproteobacteria</taxon>
        <taxon>Vibrionales</taxon>
        <taxon>Vibrionaceae</taxon>
        <taxon>Vibrio</taxon>
    </lineage>
</organism>
<gene>
    <name evidence="1" type="ORF">QWZ16_23210</name>
</gene>
<comment type="caution">
    <text evidence="1">The sequence shown here is derived from an EMBL/GenBank/DDBJ whole genome shotgun (WGS) entry which is preliminary data.</text>
</comment>
<evidence type="ECO:0000313" key="2">
    <source>
        <dbReference type="Proteomes" id="UP001238540"/>
    </source>
</evidence>
<accession>A0ABT8BZI4</accession>
<proteinExistence type="predicted"/>
<dbReference type="Proteomes" id="UP001238540">
    <property type="component" value="Unassembled WGS sequence"/>
</dbReference>
<dbReference type="RefSeq" id="WP_290313387.1">
    <property type="nucleotide sequence ID" value="NZ_JAUFQC010000027.1"/>
</dbReference>
<evidence type="ECO:0000313" key="1">
    <source>
        <dbReference type="EMBL" id="MDN3612511.1"/>
    </source>
</evidence>
<sequence>MASSLGRLPSHLASSVWFKRGLYGTMAATELRYRLNLKLALSWILPYHEECEYV</sequence>
<reference evidence="2" key="1">
    <citation type="journal article" date="2019" name="Int. J. Syst. Evol. Microbiol.">
        <title>The Global Catalogue of Microorganisms (GCM) 10K type strain sequencing project: providing services to taxonomists for standard genome sequencing and annotation.</title>
        <authorList>
            <consortium name="The Broad Institute Genomics Platform"/>
            <consortium name="The Broad Institute Genome Sequencing Center for Infectious Disease"/>
            <person name="Wu L."/>
            <person name="Ma J."/>
        </authorList>
    </citation>
    <scope>NUCLEOTIDE SEQUENCE [LARGE SCALE GENOMIC DNA]</scope>
    <source>
        <strain evidence="2">CECT 7398</strain>
    </source>
</reference>
<dbReference type="EMBL" id="JAUFQC010000027">
    <property type="protein sequence ID" value="MDN3612511.1"/>
    <property type="molecule type" value="Genomic_DNA"/>
</dbReference>